<feature type="transmembrane region" description="Helical" evidence="1">
    <location>
        <begin position="186"/>
        <end position="208"/>
    </location>
</feature>
<keyword evidence="3" id="KW-1185">Reference proteome</keyword>
<gene>
    <name evidence="2" type="ORF">GCM10022381_11660</name>
</gene>
<keyword evidence="1" id="KW-0812">Transmembrane</keyword>
<evidence type="ECO:0000313" key="3">
    <source>
        <dbReference type="Proteomes" id="UP001501803"/>
    </source>
</evidence>
<evidence type="ECO:0000313" key="2">
    <source>
        <dbReference type="EMBL" id="GAA3870088.1"/>
    </source>
</evidence>
<proteinExistence type="predicted"/>
<dbReference type="RefSeq" id="WP_345063333.1">
    <property type="nucleotide sequence ID" value="NZ_BAABCN010000002.1"/>
</dbReference>
<keyword evidence="1" id="KW-0472">Membrane</keyword>
<dbReference type="EMBL" id="BAABCN010000002">
    <property type="protein sequence ID" value="GAA3870088.1"/>
    <property type="molecule type" value="Genomic_DNA"/>
</dbReference>
<evidence type="ECO:0008006" key="4">
    <source>
        <dbReference type="Google" id="ProtNLM"/>
    </source>
</evidence>
<feature type="transmembrane region" description="Helical" evidence="1">
    <location>
        <begin position="160"/>
        <end position="180"/>
    </location>
</feature>
<feature type="transmembrane region" description="Helical" evidence="1">
    <location>
        <begin position="7"/>
        <end position="31"/>
    </location>
</feature>
<feature type="transmembrane region" description="Helical" evidence="1">
    <location>
        <begin position="83"/>
        <end position="106"/>
    </location>
</feature>
<feature type="transmembrane region" description="Helical" evidence="1">
    <location>
        <begin position="51"/>
        <end position="71"/>
    </location>
</feature>
<evidence type="ECO:0000256" key="1">
    <source>
        <dbReference type="SAM" id="Phobius"/>
    </source>
</evidence>
<reference evidence="3" key="1">
    <citation type="journal article" date="2019" name="Int. J. Syst. Evol. Microbiol.">
        <title>The Global Catalogue of Microorganisms (GCM) 10K type strain sequencing project: providing services to taxonomists for standard genome sequencing and annotation.</title>
        <authorList>
            <consortium name="The Broad Institute Genomics Platform"/>
            <consortium name="The Broad Institute Genome Sequencing Center for Infectious Disease"/>
            <person name="Wu L."/>
            <person name="Ma J."/>
        </authorList>
    </citation>
    <scope>NUCLEOTIDE SEQUENCE [LARGE SCALE GENOMIC DNA]</scope>
    <source>
        <strain evidence="3">JCM 17021</strain>
    </source>
</reference>
<name>A0ABP7K9G5_9MICO</name>
<dbReference type="InterPro" id="IPR025495">
    <property type="entry name" value="DUF4386"/>
</dbReference>
<protein>
    <recommendedName>
        <fullName evidence="4">DUF4386 domain-containing protein</fullName>
    </recommendedName>
</protein>
<organism evidence="2 3">
    <name type="scientific">Leifsonia kafniensis</name>
    <dbReference type="NCBI Taxonomy" id="475957"/>
    <lineage>
        <taxon>Bacteria</taxon>
        <taxon>Bacillati</taxon>
        <taxon>Actinomycetota</taxon>
        <taxon>Actinomycetes</taxon>
        <taxon>Micrococcales</taxon>
        <taxon>Microbacteriaceae</taxon>
        <taxon>Leifsonia</taxon>
    </lineage>
</organism>
<keyword evidence="1" id="KW-1133">Transmembrane helix</keyword>
<feature type="transmembrane region" description="Helical" evidence="1">
    <location>
        <begin position="126"/>
        <end position="148"/>
    </location>
</feature>
<comment type="caution">
    <text evidence="2">The sequence shown here is derived from an EMBL/GenBank/DDBJ whole genome shotgun (WGS) entry which is preliminary data.</text>
</comment>
<dbReference type="Proteomes" id="UP001501803">
    <property type="component" value="Unassembled WGS sequence"/>
</dbReference>
<sequence>MTALRKTALVAGVLYLITFVSIPSLALYIPVHDPNYIVGSGPDTPVVIGGLLEIIVALAGIGTAVVLFPVVKRQNEAVALGFVGARILEASTIFAGVVSLLSVVTLRRVGAGESAVVTGQALLAQYDAFFLGQGLMPVVNALLLGSLLYKSRLVPRILPIVGFIGAPILLASLIATMFGVNDRTSALSALAALPIALWEFSLGVYLVVKGFKPSPITAGMVADGAPRAFRESDV</sequence>
<dbReference type="Pfam" id="PF14329">
    <property type="entry name" value="DUF4386"/>
    <property type="match status" value="1"/>
</dbReference>
<accession>A0ABP7K9G5</accession>